<comment type="caution">
    <text evidence="5">The sequence shown here is derived from an EMBL/GenBank/DDBJ whole genome shotgun (WGS) entry which is preliminary data.</text>
</comment>
<dbReference type="Gene3D" id="1.10.10.10">
    <property type="entry name" value="Winged helix-like DNA-binding domain superfamily/Winged helix DNA-binding domain"/>
    <property type="match status" value="1"/>
</dbReference>
<dbReference type="SMART" id="SM00421">
    <property type="entry name" value="HTH_LUXR"/>
    <property type="match status" value="1"/>
</dbReference>
<dbReference type="OrthoDB" id="7267885at2"/>
<evidence type="ECO:0000313" key="5">
    <source>
        <dbReference type="EMBL" id="PWR25441.1"/>
    </source>
</evidence>
<keyword evidence="1" id="KW-0805">Transcription regulation</keyword>
<dbReference type="PROSITE" id="PS00622">
    <property type="entry name" value="HTH_LUXR_1"/>
    <property type="match status" value="1"/>
</dbReference>
<dbReference type="InterPro" id="IPR016032">
    <property type="entry name" value="Sig_transdc_resp-reg_C-effctor"/>
</dbReference>
<feature type="domain" description="HTH luxR-type" evidence="4">
    <location>
        <begin position="165"/>
        <end position="230"/>
    </location>
</feature>
<dbReference type="GO" id="GO:0006355">
    <property type="term" value="P:regulation of DNA-templated transcription"/>
    <property type="evidence" value="ECO:0007669"/>
    <property type="project" value="InterPro"/>
</dbReference>
<dbReference type="RefSeq" id="WP_109901437.1">
    <property type="nucleotide sequence ID" value="NZ_QGLE01000001.1"/>
</dbReference>
<protein>
    <recommendedName>
        <fullName evidence="4">HTH luxR-type domain-containing protein</fullName>
    </recommendedName>
</protein>
<sequence length="243" mass="26968">MAQPPVNSDAPIEQMMLFAHRSFAVSSVVFYWVDDTSEMTDFRADGTPGDFMRRYMGGMRQLDPLLVSRISSQGKRIARLSEEWHNVPTDQGDAYRHFLGDYGIVDNIDFVFWNGGAPVAGLGLLPRAEDTPVDLRCLNLGALHRYFEFNLGLHPRLRARRLRHDLRDRYRLSPREIEVAALIGAGASNTDIAEVLNIGVATVKTYVLAILAKLEVDNRASIAALTAGLGFDPGAERIGLRSP</sequence>
<dbReference type="InterPro" id="IPR000792">
    <property type="entry name" value="Tscrpt_reg_LuxR_C"/>
</dbReference>
<accession>A0A317EFA9</accession>
<evidence type="ECO:0000259" key="4">
    <source>
        <dbReference type="PROSITE" id="PS50043"/>
    </source>
</evidence>
<dbReference type="Proteomes" id="UP000245461">
    <property type="component" value="Unassembled WGS sequence"/>
</dbReference>
<dbReference type="CDD" id="cd06170">
    <property type="entry name" value="LuxR_C_like"/>
    <property type="match status" value="1"/>
</dbReference>
<dbReference type="EMBL" id="QGLE01000001">
    <property type="protein sequence ID" value="PWR25441.1"/>
    <property type="molecule type" value="Genomic_DNA"/>
</dbReference>
<name>A0A317EFA9_9PROT</name>
<evidence type="ECO:0000313" key="6">
    <source>
        <dbReference type="Proteomes" id="UP000245461"/>
    </source>
</evidence>
<keyword evidence="3" id="KW-0804">Transcription</keyword>
<evidence type="ECO:0000256" key="1">
    <source>
        <dbReference type="ARBA" id="ARBA00023015"/>
    </source>
</evidence>
<evidence type="ECO:0000256" key="2">
    <source>
        <dbReference type="ARBA" id="ARBA00023125"/>
    </source>
</evidence>
<dbReference type="Pfam" id="PF00196">
    <property type="entry name" value="GerE"/>
    <property type="match status" value="1"/>
</dbReference>
<dbReference type="InterPro" id="IPR036388">
    <property type="entry name" value="WH-like_DNA-bd_sf"/>
</dbReference>
<organism evidence="5 6">
    <name type="scientific">Zavarzinia aquatilis</name>
    <dbReference type="NCBI Taxonomy" id="2211142"/>
    <lineage>
        <taxon>Bacteria</taxon>
        <taxon>Pseudomonadati</taxon>
        <taxon>Pseudomonadota</taxon>
        <taxon>Alphaproteobacteria</taxon>
        <taxon>Rhodospirillales</taxon>
        <taxon>Zavarziniaceae</taxon>
        <taxon>Zavarzinia</taxon>
    </lineage>
</organism>
<dbReference type="PANTHER" id="PTHR44688">
    <property type="entry name" value="DNA-BINDING TRANSCRIPTIONAL ACTIVATOR DEVR_DOSR"/>
    <property type="match status" value="1"/>
</dbReference>
<dbReference type="AlphaFoldDB" id="A0A317EFA9"/>
<keyword evidence="6" id="KW-1185">Reference proteome</keyword>
<dbReference type="SUPFAM" id="SSF46894">
    <property type="entry name" value="C-terminal effector domain of the bipartite response regulators"/>
    <property type="match status" value="1"/>
</dbReference>
<keyword evidence="2" id="KW-0238">DNA-binding</keyword>
<dbReference type="PANTHER" id="PTHR44688:SF16">
    <property type="entry name" value="DNA-BINDING TRANSCRIPTIONAL ACTIVATOR DEVR_DOSR"/>
    <property type="match status" value="1"/>
</dbReference>
<evidence type="ECO:0000256" key="3">
    <source>
        <dbReference type="ARBA" id="ARBA00023163"/>
    </source>
</evidence>
<reference evidence="5 6" key="1">
    <citation type="submission" date="2018-05" db="EMBL/GenBank/DDBJ databases">
        <title>Zavarzinia sp. HR-AS.</title>
        <authorList>
            <person name="Lee Y."/>
            <person name="Jeon C.O."/>
        </authorList>
    </citation>
    <scope>NUCLEOTIDE SEQUENCE [LARGE SCALE GENOMIC DNA]</scope>
    <source>
        <strain evidence="5 6">HR-AS</strain>
    </source>
</reference>
<proteinExistence type="predicted"/>
<dbReference type="PRINTS" id="PR00038">
    <property type="entry name" value="HTHLUXR"/>
</dbReference>
<gene>
    <name evidence="5" type="ORF">DKG74_00195</name>
</gene>
<dbReference type="PROSITE" id="PS50043">
    <property type="entry name" value="HTH_LUXR_2"/>
    <property type="match status" value="1"/>
</dbReference>
<dbReference type="GO" id="GO:0003677">
    <property type="term" value="F:DNA binding"/>
    <property type="evidence" value="ECO:0007669"/>
    <property type="project" value="UniProtKB-KW"/>
</dbReference>